<keyword evidence="3" id="KW-1185">Reference proteome</keyword>
<name>A0A0C4DWU3_MAGP6</name>
<dbReference type="PANTHER" id="PTHR38787:SF3">
    <property type="entry name" value="REGULATORY P DOMAIN-CONTAINING PROTEIN"/>
    <property type="match status" value="1"/>
</dbReference>
<dbReference type="eggNOG" id="ENOG502QQSB">
    <property type="taxonomic scope" value="Eukaryota"/>
</dbReference>
<reference evidence="2" key="5">
    <citation type="submission" date="2015-06" db="UniProtKB">
        <authorList>
            <consortium name="EnsemblFungi"/>
        </authorList>
    </citation>
    <scope>IDENTIFICATION</scope>
    <source>
        <strain evidence="2">ATCC 64411</strain>
    </source>
</reference>
<dbReference type="EMBL" id="GL876968">
    <property type="protein sequence ID" value="KLU85450.1"/>
    <property type="molecule type" value="Genomic_DNA"/>
</dbReference>
<dbReference type="EMBL" id="ADBL01001056">
    <property type="status" value="NOT_ANNOTATED_CDS"/>
    <property type="molecule type" value="Genomic_DNA"/>
</dbReference>
<sequence length="110" mass="11742">MGSLTRFGNYIWGKSTSDGTAFVEVKPDGSLVYIGRLPTQTVASTWRDINVIGNHAYIGSEAVNHGLQIFDLCNLESVDPKSPVTPSLSSLTAHFTGFGSSHNIVANEAT</sequence>
<dbReference type="STRING" id="644358.A0A0C4DWU3"/>
<dbReference type="VEuPathDB" id="FungiDB:MAPG_04474"/>
<dbReference type="PANTHER" id="PTHR38787">
    <property type="entry name" value="REGULATORY P DOMAIN-CONTAINING PROTEIN"/>
    <property type="match status" value="1"/>
</dbReference>
<proteinExistence type="predicted"/>
<evidence type="ECO:0000313" key="1">
    <source>
        <dbReference type="EMBL" id="KLU85450.1"/>
    </source>
</evidence>
<dbReference type="AlphaFoldDB" id="A0A0C4DWU3"/>
<dbReference type="GO" id="GO:0005576">
    <property type="term" value="C:extracellular region"/>
    <property type="evidence" value="ECO:0007669"/>
    <property type="project" value="TreeGrafter"/>
</dbReference>
<organism evidence="2 3">
    <name type="scientific">Magnaporthiopsis poae (strain ATCC 64411 / 73-15)</name>
    <name type="common">Kentucky bluegrass fungus</name>
    <name type="synonym">Magnaporthe poae</name>
    <dbReference type="NCBI Taxonomy" id="644358"/>
    <lineage>
        <taxon>Eukaryota</taxon>
        <taxon>Fungi</taxon>
        <taxon>Dikarya</taxon>
        <taxon>Ascomycota</taxon>
        <taxon>Pezizomycotina</taxon>
        <taxon>Sordariomycetes</taxon>
        <taxon>Sordariomycetidae</taxon>
        <taxon>Magnaporthales</taxon>
        <taxon>Magnaporthaceae</taxon>
        <taxon>Magnaporthiopsis</taxon>
    </lineage>
</organism>
<dbReference type="EnsemblFungi" id="MAPG_04474T0">
    <property type="protein sequence ID" value="MAPG_04474T0"/>
    <property type="gene ID" value="MAPG_04474"/>
</dbReference>
<dbReference type="Proteomes" id="UP000011715">
    <property type="component" value="Unassembled WGS sequence"/>
</dbReference>
<dbReference type="OrthoDB" id="2099887at2759"/>
<evidence type="ECO:0000313" key="3">
    <source>
        <dbReference type="Proteomes" id="UP000011715"/>
    </source>
</evidence>
<gene>
    <name evidence="1" type="ORF">MAPG_04474</name>
</gene>
<accession>A0A0C4DWU3</accession>
<reference evidence="3" key="1">
    <citation type="submission" date="2010-05" db="EMBL/GenBank/DDBJ databases">
        <title>The genome sequence of Magnaporthe poae strain ATCC 64411.</title>
        <authorList>
            <person name="Ma L.-J."/>
            <person name="Dead R."/>
            <person name="Young S."/>
            <person name="Zeng Q."/>
            <person name="Koehrsen M."/>
            <person name="Alvarado L."/>
            <person name="Berlin A."/>
            <person name="Chapman S.B."/>
            <person name="Chen Z."/>
            <person name="Freedman E."/>
            <person name="Gellesch M."/>
            <person name="Goldberg J."/>
            <person name="Griggs A."/>
            <person name="Gujja S."/>
            <person name="Heilman E.R."/>
            <person name="Heiman D."/>
            <person name="Hepburn T."/>
            <person name="Howarth C."/>
            <person name="Jen D."/>
            <person name="Larson L."/>
            <person name="Mehta T."/>
            <person name="Neiman D."/>
            <person name="Pearson M."/>
            <person name="Roberts A."/>
            <person name="Saif S."/>
            <person name="Shea T."/>
            <person name="Shenoy N."/>
            <person name="Sisk P."/>
            <person name="Stolte C."/>
            <person name="Sykes S."/>
            <person name="Walk T."/>
            <person name="White J."/>
            <person name="Yandava C."/>
            <person name="Haas B."/>
            <person name="Nusbaum C."/>
            <person name="Birren B."/>
        </authorList>
    </citation>
    <scope>NUCLEOTIDE SEQUENCE [LARGE SCALE GENOMIC DNA]</scope>
    <source>
        <strain evidence="3">ATCC 64411 / 73-15</strain>
    </source>
</reference>
<reference evidence="1" key="2">
    <citation type="submission" date="2010-05" db="EMBL/GenBank/DDBJ databases">
        <title>The Genome Sequence of Magnaporthe poae strain ATCC 64411.</title>
        <authorList>
            <consortium name="The Broad Institute Genome Sequencing Platform"/>
            <consortium name="Broad Institute Genome Sequencing Center for Infectious Disease"/>
            <person name="Ma L.-J."/>
            <person name="Dead R."/>
            <person name="Young S."/>
            <person name="Zeng Q."/>
            <person name="Koehrsen M."/>
            <person name="Alvarado L."/>
            <person name="Berlin A."/>
            <person name="Chapman S.B."/>
            <person name="Chen Z."/>
            <person name="Freedman E."/>
            <person name="Gellesch M."/>
            <person name="Goldberg J."/>
            <person name="Griggs A."/>
            <person name="Gujja S."/>
            <person name="Heilman E.R."/>
            <person name="Heiman D."/>
            <person name="Hepburn T."/>
            <person name="Howarth C."/>
            <person name="Jen D."/>
            <person name="Larson L."/>
            <person name="Mehta T."/>
            <person name="Neiman D."/>
            <person name="Pearson M."/>
            <person name="Roberts A."/>
            <person name="Saif S."/>
            <person name="Shea T."/>
            <person name="Shenoy N."/>
            <person name="Sisk P."/>
            <person name="Stolte C."/>
            <person name="Sykes S."/>
            <person name="Walk T."/>
            <person name="White J."/>
            <person name="Yandava C."/>
            <person name="Haas B."/>
            <person name="Nusbaum C."/>
            <person name="Birren B."/>
        </authorList>
    </citation>
    <scope>NUCLEOTIDE SEQUENCE</scope>
    <source>
        <strain evidence="1">ATCC 64411</strain>
    </source>
</reference>
<reference evidence="2" key="4">
    <citation type="journal article" date="2015" name="G3 (Bethesda)">
        <title>Genome sequences of three phytopathogenic species of the Magnaporthaceae family of fungi.</title>
        <authorList>
            <person name="Okagaki L.H."/>
            <person name="Nunes C.C."/>
            <person name="Sailsbery J."/>
            <person name="Clay B."/>
            <person name="Brown D."/>
            <person name="John T."/>
            <person name="Oh Y."/>
            <person name="Young N."/>
            <person name="Fitzgerald M."/>
            <person name="Haas B.J."/>
            <person name="Zeng Q."/>
            <person name="Young S."/>
            <person name="Adiconis X."/>
            <person name="Fan L."/>
            <person name="Levin J.Z."/>
            <person name="Mitchell T.K."/>
            <person name="Okubara P.A."/>
            <person name="Farman M.L."/>
            <person name="Kohn L.M."/>
            <person name="Birren B."/>
            <person name="Ma L.-J."/>
            <person name="Dean R.A."/>
        </authorList>
    </citation>
    <scope>NUCLEOTIDE SEQUENCE</scope>
    <source>
        <strain evidence="2">ATCC 64411 / 73-15</strain>
    </source>
</reference>
<protein>
    <submittedName>
        <fullName evidence="1 2">Uncharacterized protein</fullName>
    </submittedName>
</protein>
<reference evidence="1" key="3">
    <citation type="submission" date="2011-03" db="EMBL/GenBank/DDBJ databases">
        <title>Annotation of Magnaporthe poae ATCC 64411.</title>
        <authorList>
            <person name="Ma L.-J."/>
            <person name="Dead R."/>
            <person name="Young S.K."/>
            <person name="Zeng Q."/>
            <person name="Gargeya S."/>
            <person name="Fitzgerald M."/>
            <person name="Haas B."/>
            <person name="Abouelleil A."/>
            <person name="Alvarado L."/>
            <person name="Arachchi H.M."/>
            <person name="Berlin A."/>
            <person name="Brown A."/>
            <person name="Chapman S.B."/>
            <person name="Chen Z."/>
            <person name="Dunbar C."/>
            <person name="Freedman E."/>
            <person name="Gearin G."/>
            <person name="Gellesch M."/>
            <person name="Goldberg J."/>
            <person name="Griggs A."/>
            <person name="Gujja S."/>
            <person name="Heiman D."/>
            <person name="Howarth C."/>
            <person name="Larson L."/>
            <person name="Lui A."/>
            <person name="MacDonald P.J.P."/>
            <person name="Mehta T."/>
            <person name="Montmayeur A."/>
            <person name="Murphy C."/>
            <person name="Neiman D."/>
            <person name="Pearson M."/>
            <person name="Priest M."/>
            <person name="Roberts A."/>
            <person name="Saif S."/>
            <person name="Shea T."/>
            <person name="Shenoy N."/>
            <person name="Sisk P."/>
            <person name="Stolte C."/>
            <person name="Sykes S."/>
            <person name="Yandava C."/>
            <person name="Wortman J."/>
            <person name="Nusbaum C."/>
            <person name="Birren B."/>
        </authorList>
    </citation>
    <scope>NUCLEOTIDE SEQUENCE</scope>
    <source>
        <strain evidence="1">ATCC 64411</strain>
    </source>
</reference>
<evidence type="ECO:0000313" key="2">
    <source>
        <dbReference type="EnsemblFungi" id="MAPG_04474T0"/>
    </source>
</evidence>